<evidence type="ECO:0000313" key="3">
    <source>
        <dbReference type="Proteomes" id="UP001570511"/>
    </source>
</evidence>
<dbReference type="Proteomes" id="UP001570511">
    <property type="component" value="Unassembled WGS sequence"/>
</dbReference>
<dbReference type="EMBL" id="JBGNYA010000001">
    <property type="protein sequence ID" value="MFA1610793.1"/>
    <property type="molecule type" value="Genomic_DNA"/>
</dbReference>
<proteinExistence type="predicted"/>
<dbReference type="Gene3D" id="3.40.50.720">
    <property type="entry name" value="NAD(P)-binding Rossmann-like Domain"/>
    <property type="match status" value="1"/>
</dbReference>
<evidence type="ECO:0000313" key="2">
    <source>
        <dbReference type="EMBL" id="MFA1610793.1"/>
    </source>
</evidence>
<dbReference type="PANTHER" id="PTHR48079">
    <property type="entry name" value="PROTEIN YEEZ"/>
    <property type="match status" value="1"/>
</dbReference>
<dbReference type="RefSeq" id="WP_372388573.1">
    <property type="nucleotide sequence ID" value="NZ_JBGNYA010000001.1"/>
</dbReference>
<dbReference type="SUPFAM" id="SSF51735">
    <property type="entry name" value="NAD(P)-binding Rossmann-fold domains"/>
    <property type="match status" value="1"/>
</dbReference>
<dbReference type="Pfam" id="PF01370">
    <property type="entry name" value="Epimerase"/>
    <property type="match status" value="1"/>
</dbReference>
<protein>
    <submittedName>
        <fullName evidence="2">NAD-dependent epimerase/dehydratase family protein</fullName>
    </submittedName>
</protein>
<comment type="caution">
    <text evidence="2">The sequence shown here is derived from an EMBL/GenBank/DDBJ whole genome shotgun (WGS) entry which is preliminary data.</text>
</comment>
<gene>
    <name evidence="2" type="ORF">OS889_07230</name>
</gene>
<dbReference type="InterPro" id="IPR001509">
    <property type="entry name" value="Epimerase_deHydtase"/>
</dbReference>
<reference evidence="2 3" key="1">
    <citation type="submission" date="2024-08" db="EMBL/GenBank/DDBJ databases">
        <title>Halobellus sp. MBLA0158 whole genome sequence.</title>
        <authorList>
            <person name="Hwang C.Y."/>
            <person name="Cho E.-S."/>
            <person name="Seo M.-J."/>
        </authorList>
    </citation>
    <scope>NUCLEOTIDE SEQUENCE [LARGE SCALE GENOMIC DNA]</scope>
    <source>
        <strain evidence="2 3">MBLA0158</strain>
    </source>
</reference>
<sequence length="321" mass="35843">MKVLVTGSTGFIGLNLVHKLQTTNSFEPLTLVRESSQTEMLPAGVETVYGDLTQPGSFEDGLRRADALIHLAAVYPGYDNDTEQQAENEEGFIREVNVSGTQLLLERAADHNIETVVFTSTINAHPDLYDDTVDNQYVITKYEADQEIVHGDWPFDWSIIHPTYVIGPRDYRLNHFNLFQRVAANRLLVPPLYIPGQYNIVHVFDVVDTLRTALNEIGTNRFVVSGENHSASTLYRTIAAVADDNCFVPPIPRSVVSIGLSPIVNRLHNRGLYPINGAEFRSGVQRGTVPERFTNAAPAKQRSLRTTVKDAYNWYQSVGVL</sequence>
<feature type="domain" description="NAD-dependent epimerase/dehydratase" evidence="1">
    <location>
        <begin position="3"/>
        <end position="216"/>
    </location>
</feature>
<dbReference type="InterPro" id="IPR051783">
    <property type="entry name" value="NAD(P)-dependent_oxidoreduct"/>
</dbReference>
<accession>A0ABD5ME77</accession>
<dbReference type="InterPro" id="IPR036291">
    <property type="entry name" value="NAD(P)-bd_dom_sf"/>
</dbReference>
<dbReference type="PANTHER" id="PTHR48079:SF6">
    <property type="entry name" value="NAD(P)-BINDING DOMAIN-CONTAINING PROTEIN-RELATED"/>
    <property type="match status" value="1"/>
</dbReference>
<dbReference type="AlphaFoldDB" id="A0ABD5ME77"/>
<evidence type="ECO:0000259" key="1">
    <source>
        <dbReference type="Pfam" id="PF01370"/>
    </source>
</evidence>
<organism evidence="2 3">
    <name type="scientific">Halobellus rubicundus</name>
    <dbReference type="NCBI Taxonomy" id="2996466"/>
    <lineage>
        <taxon>Archaea</taxon>
        <taxon>Methanobacteriati</taxon>
        <taxon>Methanobacteriota</taxon>
        <taxon>Stenosarchaea group</taxon>
        <taxon>Halobacteria</taxon>
        <taxon>Halobacteriales</taxon>
        <taxon>Haloferacaceae</taxon>
        <taxon>Halobellus</taxon>
    </lineage>
</organism>
<name>A0ABD5ME77_9EURY</name>
<keyword evidence="3" id="KW-1185">Reference proteome</keyword>